<evidence type="ECO:0000313" key="1">
    <source>
        <dbReference type="EMBL" id="ADJ39943.1"/>
    </source>
</evidence>
<name>A0A023ZVN5_BPT4</name>
<organism evidence="2 8">
    <name type="scientific">Enterobacteria phage T4</name>
    <name type="common">Bacteriophage T4</name>
    <dbReference type="NCBI Taxonomy" id="10665"/>
    <lineage>
        <taxon>Viruses</taxon>
        <taxon>Duplodnaviria</taxon>
        <taxon>Heunggongvirae</taxon>
        <taxon>Uroviricota</taxon>
        <taxon>Caudoviricetes</taxon>
        <taxon>Pantevenvirales</taxon>
        <taxon>Straboviridae</taxon>
        <taxon>Tevenvirinae</taxon>
        <taxon>Tequatrovirus</taxon>
    </lineage>
</organism>
<dbReference type="Proteomes" id="UP000185269">
    <property type="component" value="Genome"/>
</dbReference>
<dbReference type="EMBL" id="KJ477684">
    <property type="protein sequence ID" value="AHY83654.1"/>
    <property type="molecule type" value="Genomic_DNA"/>
</dbReference>
<organismHost>
    <name type="scientific">Escherichia coli</name>
    <dbReference type="NCBI Taxonomy" id="562"/>
</organismHost>
<evidence type="ECO:0000313" key="5">
    <source>
        <dbReference type="Proteomes" id="UP000001092"/>
    </source>
</evidence>
<evidence type="ECO:0000313" key="4">
    <source>
        <dbReference type="EMBL" id="AHY84036.1"/>
    </source>
</evidence>
<reference evidence="1 5" key="1">
    <citation type="journal article" date="2010" name="Virol. J.">
        <title>Genomes of the T4-related bacteriophages as windows on microbial genome evolution.</title>
        <authorList>
            <person name="Petrov V.M."/>
            <person name="Ratnayaka S."/>
            <person name="Nolan J.M."/>
            <person name="Miller E.S."/>
            <person name="Karam J.D."/>
        </authorList>
    </citation>
    <scope>NUCLEOTIDE SEQUENCE [LARGE SCALE GENOMIC DNA]</scope>
    <source>
        <strain evidence="5">T4T</strain>
    </source>
</reference>
<dbReference type="RefSeq" id="NP_049833.1">
    <property type="nucleotide sequence ID" value="NC_000866.4"/>
</dbReference>
<dbReference type="SMR" id="A0A023ZVN5"/>
<dbReference type="EMBL" id="KJ477686">
    <property type="protein sequence ID" value="AHY84036.1"/>
    <property type="molecule type" value="Genomic_DNA"/>
</dbReference>
<reference evidence="6 7" key="2">
    <citation type="journal article" date="2015" name="MBio">
        <title>Covalent Modification of Bacteriophage T4 DNA Inhibits CRISPR-Cas9.</title>
        <authorList>
            <person name="Bryson A.L."/>
            <person name="Hwang Y."/>
            <person name="Sherrill-Mix S."/>
            <person name="Wu G.D."/>
            <person name="Lewis J.D."/>
            <person name="Black L."/>
            <person name="Clark T.A."/>
            <person name="Bushman F.D."/>
        </authorList>
    </citation>
    <scope>NUCLEOTIDE SEQUENCE [LARGE SCALE GENOMIC DNA]</scope>
    <source>
        <strain evidence="3">147</strain>
        <strain evidence="4">GT7</strain>
        <strain evidence="2">Wild</strain>
    </source>
</reference>
<dbReference type="EMBL" id="KJ477685">
    <property type="protein sequence ID" value="AHY83842.1"/>
    <property type="molecule type" value="Genomic_DNA"/>
</dbReference>
<dbReference type="Proteomes" id="UP000001092">
    <property type="component" value="Segment"/>
</dbReference>
<gene>
    <name evidence="1" type="primary">cd.5</name>
    <name evidence="3" type="ORF">T4147_222</name>
    <name evidence="4" type="ORF">T4GT7_222</name>
    <name evidence="1" type="ORF">T4Tp226</name>
    <name evidence="2" type="ORF">T4wild_222</name>
</gene>
<protein>
    <submittedName>
        <fullName evidence="1">Uncharacterized protein cd.5</fullName>
    </submittedName>
</protein>
<dbReference type="KEGG" id="vg:1258708"/>
<dbReference type="Pfam" id="PF25744">
    <property type="entry name" value="T4_Y13H"/>
    <property type="match status" value="1"/>
</dbReference>
<evidence type="ECO:0000313" key="7">
    <source>
        <dbReference type="Proteomes" id="UP000185270"/>
    </source>
</evidence>
<dbReference type="InterPro" id="IPR057969">
    <property type="entry name" value="T4_Y13H-like"/>
</dbReference>
<dbReference type="Proteomes" id="UP000185270">
    <property type="component" value="Segment"/>
</dbReference>
<evidence type="ECO:0000313" key="6">
    <source>
        <dbReference type="Proteomes" id="UP000185269"/>
    </source>
</evidence>
<accession>A0A023ZVN5</accession>
<dbReference type="Proteomes" id="UP000185271">
    <property type="component" value="Genome"/>
</dbReference>
<proteinExistence type="predicted"/>
<evidence type="ECO:0000313" key="2">
    <source>
        <dbReference type="EMBL" id="AHY83654.1"/>
    </source>
</evidence>
<evidence type="ECO:0000313" key="8">
    <source>
        <dbReference type="Proteomes" id="UP000185271"/>
    </source>
</evidence>
<dbReference type="OrthoDB" id="22515at10239"/>
<sequence length="75" mass="8738">MLASRFGRFLMAWHHETWAIVIVNSGLVGTSNGQFCVFTSENRAWEECLKLREKNPDVELVVKKTKLPLPWKTYE</sequence>
<dbReference type="GeneID" id="1258708"/>
<accession>D9IEQ7</accession>
<dbReference type="EMBL" id="HM137666">
    <property type="protein sequence ID" value="ADJ39943.1"/>
    <property type="molecule type" value="Genomic_DNA"/>
</dbReference>
<evidence type="ECO:0000313" key="3">
    <source>
        <dbReference type="EMBL" id="AHY83842.1"/>
    </source>
</evidence>